<organism evidence="2 3">
    <name type="scientific">candidate division WOR-3 bacterium</name>
    <dbReference type="NCBI Taxonomy" id="2052148"/>
    <lineage>
        <taxon>Bacteria</taxon>
        <taxon>Bacteria division WOR-3</taxon>
    </lineage>
</organism>
<dbReference type="PANTHER" id="PTHR44103">
    <property type="entry name" value="PROPROTEIN CONVERTASE P"/>
    <property type="match status" value="1"/>
</dbReference>
<dbReference type="Proteomes" id="UP000630660">
    <property type="component" value="Unassembled WGS sequence"/>
</dbReference>
<protein>
    <recommendedName>
        <fullName evidence="4">VCBS repeat-containing protein</fullName>
    </recommendedName>
</protein>
<comment type="caution">
    <text evidence="2">The sequence shown here is derived from an EMBL/GenBank/DDBJ whole genome shotgun (WGS) entry which is preliminary data.</text>
</comment>
<dbReference type="Gene3D" id="2.60.40.4070">
    <property type="match status" value="1"/>
</dbReference>
<evidence type="ECO:0000256" key="1">
    <source>
        <dbReference type="ARBA" id="ARBA00022729"/>
    </source>
</evidence>
<sequence>MFSADFNKDGYIDLLGAYDNYNSAVFWGSNQDYSASNKTVLPCHAAGFHPEAADLNKDGWLDAIVVSGDTKDEYIYWGGPQGLSASNYTNVVYCDTGTHGQHGMSVADLNYDGWLDLVYAPHWGPDEAAILWGSAQAYNPGRYDLNFFLPLPRGDGRGYGGSSVADLNEDGYLDIVFFCNDNVPNRIFWGGPDGIIRNRYTDIAAYNVPIAIGGFVADLNYDDHLDVFAYDWHNTAVLYYGPEFEHYDLCTIGSHHGFSREIGNVYTREYGEEYCSSVFQADREVTWDTIWWDDSCPGSSQVNLAVRIGDSSDTSDWGAWVPVTNGEPIPGNLKSQYIQYRATFTYENPSHLPVLFLVGIVYQDDLIIVEPDQASTSFPGDTVTYELDVINLTSRSDIINIMYYVNTTDWFHEARDSTGDSLPDTDSDGIHDVGALPAGSQTKINVLVGIPDDVFSGVDTCIVYGRSSYPEGLYDSAILVTTVLPPVAIYVDPDQDTMALAGEIITFSLVGGNVGRDPDVIDLAVTSARGWNVELLDENEAFPVTDNDSDGLPDLDTMFRGDSKNFTARVSVPASATEGTVDTVTVLGRSSQDELITDQAVLIIEVIPEVKVIVEPDQDTSAYPGQEIDFELWGANYGLLEDVIDLTAASVSGWQVELLDDAGSSPLADSNADGIPDVGPLERFDREYFTVRVTVPEGIGISESDTVNVLGRSSIRTDATDDAVLVINPLEVTDLEIRPDQTGTVSTESPTLTYELQVINHGNGPETADITWEGKRGWKVALYDSTGNNELEDSDLNGIPDVGELAAFGGSASLFASVTMPADMDPTLGSLDTSGTSMNVVESTWVYVASSSDGHIQDEAVLETIALPGLSLHNYPNPFHTSTTIVWSQPEQGHISLKVADRAGRPVGTIFSDNCEAGVHTCFWFAMTKSMKPLAPGVYILLLEYNPNEGRDKRIYYKMLCTRGGRQ</sequence>
<gene>
    <name evidence="2" type="ORF">GF359_00485</name>
</gene>
<dbReference type="AlphaFoldDB" id="A0A9D5K8N6"/>
<dbReference type="EMBL" id="WJKJ01000013">
    <property type="protein sequence ID" value="MBD3363670.1"/>
    <property type="molecule type" value="Genomic_DNA"/>
</dbReference>
<dbReference type="PANTHER" id="PTHR44103:SF1">
    <property type="entry name" value="PROPROTEIN CONVERTASE P"/>
    <property type="match status" value="1"/>
</dbReference>
<proteinExistence type="predicted"/>
<dbReference type="InterPro" id="IPR028994">
    <property type="entry name" value="Integrin_alpha_N"/>
</dbReference>
<accession>A0A9D5K8N6</accession>
<evidence type="ECO:0000313" key="2">
    <source>
        <dbReference type="EMBL" id="MBD3363670.1"/>
    </source>
</evidence>
<evidence type="ECO:0008006" key="4">
    <source>
        <dbReference type="Google" id="ProtNLM"/>
    </source>
</evidence>
<evidence type="ECO:0000313" key="3">
    <source>
        <dbReference type="Proteomes" id="UP000630660"/>
    </source>
</evidence>
<dbReference type="SUPFAM" id="SSF69318">
    <property type="entry name" value="Integrin alpha N-terminal domain"/>
    <property type="match status" value="1"/>
</dbReference>
<dbReference type="Gene3D" id="2.130.10.130">
    <property type="entry name" value="Integrin alpha, N-terminal"/>
    <property type="match status" value="1"/>
</dbReference>
<reference evidence="2" key="1">
    <citation type="submission" date="2019-11" db="EMBL/GenBank/DDBJ databases">
        <title>Microbial mats filling the niche in hypersaline microbial mats.</title>
        <authorList>
            <person name="Wong H.L."/>
            <person name="Macleod F.I."/>
            <person name="White R.A. III"/>
            <person name="Burns B.P."/>
        </authorList>
    </citation>
    <scope>NUCLEOTIDE SEQUENCE</scope>
    <source>
        <strain evidence="2">Bin_327</strain>
    </source>
</reference>
<dbReference type="Pfam" id="PF13517">
    <property type="entry name" value="FG-GAP_3"/>
    <property type="match status" value="1"/>
</dbReference>
<dbReference type="InterPro" id="IPR013517">
    <property type="entry name" value="FG-GAP"/>
</dbReference>
<name>A0A9D5K8N6_UNCW3</name>
<keyword evidence="1" id="KW-0732">Signal</keyword>